<evidence type="ECO:0000313" key="2">
    <source>
        <dbReference type="Proteomes" id="UP000027604"/>
    </source>
</evidence>
<dbReference type="eggNOG" id="ENOG50331KN">
    <property type="taxonomic scope" value="Bacteria"/>
</dbReference>
<gene>
    <name evidence="1" type="ORF">GJA_3691</name>
</gene>
<accession>W0V8U6</accession>
<dbReference type="AlphaFoldDB" id="W0V8U6"/>
<dbReference type="KEGG" id="jag:GJA_3691"/>
<keyword evidence="2" id="KW-1185">Reference proteome</keyword>
<dbReference type="PROSITE" id="PS51257">
    <property type="entry name" value="PROKAR_LIPOPROTEIN"/>
    <property type="match status" value="1"/>
</dbReference>
<proteinExistence type="predicted"/>
<reference evidence="1 2" key="1">
    <citation type="journal article" date="2015" name="Genome Announc.">
        <title>Genome Sequence of Mushroom Soft-Rot Pathogen Janthinobacterium agaricidamnosum.</title>
        <authorList>
            <person name="Graupner K."/>
            <person name="Lackner G."/>
            <person name="Hertweck C."/>
        </authorList>
    </citation>
    <scope>NUCLEOTIDE SEQUENCE [LARGE SCALE GENOMIC DNA]</scope>
    <source>
        <strain evidence="2">NBRC 102515 / DSM 9628</strain>
    </source>
</reference>
<keyword evidence="1" id="KW-0449">Lipoprotein</keyword>
<sequence>MRRIPLSLKGPMQSLHLMASPVLSLILTLMLAGCASHPKPLHEVRDFAAESARLGAFSELTTRYRNTYQREQAYLSPAADSRERVLDASRRAAADDFLHIQKSVVLYMQTLGKLAGGDQYDFSRQVKDLAASIKAWPDSGLNQRHVTAYADLGRLLGRLASASYQQRAVHDMAGEGGEPVQQLLDAMTVLLRMYDKSNQEEKKIVQGFFDVNIPFADAPKDSLLAALARTQAQDKHTEYSLITRRIRLAEKNLDTIAQGHRQLLDQLGQLSGATAQTALNRAGANIRNSRAALDSAAYQAY</sequence>
<organism evidence="1 2">
    <name type="scientific">Janthinobacterium agaricidamnosum NBRC 102515 = DSM 9628</name>
    <dbReference type="NCBI Taxonomy" id="1349767"/>
    <lineage>
        <taxon>Bacteria</taxon>
        <taxon>Pseudomonadati</taxon>
        <taxon>Pseudomonadota</taxon>
        <taxon>Betaproteobacteria</taxon>
        <taxon>Burkholderiales</taxon>
        <taxon>Oxalobacteraceae</taxon>
        <taxon>Janthinobacterium</taxon>
    </lineage>
</organism>
<dbReference type="HOGENOM" id="CLU_1003599_0_0_4"/>
<dbReference type="EMBL" id="HG322949">
    <property type="protein sequence ID" value="CDG84306.1"/>
    <property type="molecule type" value="Genomic_DNA"/>
</dbReference>
<dbReference type="PATRIC" id="fig|1349767.4.peg.281"/>
<evidence type="ECO:0000313" key="1">
    <source>
        <dbReference type="EMBL" id="CDG84306.1"/>
    </source>
</evidence>
<dbReference type="Proteomes" id="UP000027604">
    <property type="component" value="Chromosome I"/>
</dbReference>
<dbReference type="STRING" id="1349767.GJA_3691"/>
<protein>
    <submittedName>
        <fullName evidence="1">Putative lipoprotein</fullName>
    </submittedName>
</protein>
<name>W0V8U6_9BURK</name>